<keyword evidence="3" id="KW-1185">Reference proteome</keyword>
<evidence type="ECO:0000313" key="3">
    <source>
        <dbReference type="Proteomes" id="UP000319160"/>
    </source>
</evidence>
<evidence type="ECO:0000256" key="1">
    <source>
        <dbReference type="SAM" id="MobiDB-lite"/>
    </source>
</evidence>
<dbReference type="EMBL" id="VFLP01000032">
    <property type="protein sequence ID" value="TRX92949.1"/>
    <property type="molecule type" value="Genomic_DNA"/>
</dbReference>
<feature type="compositionally biased region" description="Polar residues" evidence="1">
    <location>
        <begin position="33"/>
        <end position="56"/>
    </location>
</feature>
<name>A0A553HYB7_9PEZI</name>
<reference evidence="3" key="1">
    <citation type="submission" date="2019-06" db="EMBL/GenBank/DDBJ databases">
        <title>Draft genome sequence of the griseofulvin-producing fungus Xylaria cubensis strain G536.</title>
        <authorList>
            <person name="Mead M.E."/>
            <person name="Raja H.A."/>
            <person name="Steenwyk J.L."/>
            <person name="Knowles S.L."/>
            <person name="Oberlies N.H."/>
            <person name="Rokas A."/>
        </authorList>
    </citation>
    <scope>NUCLEOTIDE SEQUENCE [LARGE SCALE GENOMIC DNA]</scope>
    <source>
        <strain evidence="3">G536</strain>
    </source>
</reference>
<sequence>MPPLAEPHNVPKYMETTSTTRKALWGSGRDPAFSTSYGRSHNNNLIIEPDMQSTRPELTVGRSDPSAAGDPIAEEPLMP</sequence>
<protein>
    <submittedName>
        <fullName evidence="2">Uncharacterized protein</fullName>
    </submittedName>
</protein>
<accession>A0A553HYB7</accession>
<gene>
    <name evidence="2" type="ORF">FHL15_006087</name>
</gene>
<evidence type="ECO:0000313" key="2">
    <source>
        <dbReference type="EMBL" id="TRX92949.1"/>
    </source>
</evidence>
<organism evidence="2 3">
    <name type="scientific">Xylaria flabelliformis</name>
    <dbReference type="NCBI Taxonomy" id="2512241"/>
    <lineage>
        <taxon>Eukaryota</taxon>
        <taxon>Fungi</taxon>
        <taxon>Dikarya</taxon>
        <taxon>Ascomycota</taxon>
        <taxon>Pezizomycotina</taxon>
        <taxon>Sordariomycetes</taxon>
        <taxon>Xylariomycetidae</taxon>
        <taxon>Xylariales</taxon>
        <taxon>Xylariaceae</taxon>
        <taxon>Xylaria</taxon>
    </lineage>
</organism>
<feature type="region of interest" description="Disordered" evidence="1">
    <location>
        <begin position="1"/>
        <end position="79"/>
    </location>
</feature>
<dbReference type="Proteomes" id="UP000319160">
    <property type="component" value="Unassembled WGS sequence"/>
</dbReference>
<proteinExistence type="predicted"/>
<comment type="caution">
    <text evidence="2">The sequence shown here is derived from an EMBL/GenBank/DDBJ whole genome shotgun (WGS) entry which is preliminary data.</text>
</comment>
<dbReference type="AlphaFoldDB" id="A0A553HYB7"/>